<evidence type="ECO:0000313" key="2">
    <source>
        <dbReference type="EMBL" id="CAF0729994.1"/>
    </source>
</evidence>
<reference evidence="2" key="1">
    <citation type="submission" date="2021-02" db="EMBL/GenBank/DDBJ databases">
        <authorList>
            <person name="Nowell W R."/>
        </authorList>
    </citation>
    <scope>NUCLEOTIDE SEQUENCE</scope>
</reference>
<evidence type="ECO:0008006" key="4">
    <source>
        <dbReference type="Google" id="ProtNLM"/>
    </source>
</evidence>
<name>A0A813MV93_ADIRI</name>
<feature type="region of interest" description="Disordered" evidence="1">
    <location>
        <begin position="325"/>
        <end position="348"/>
    </location>
</feature>
<evidence type="ECO:0000313" key="3">
    <source>
        <dbReference type="Proteomes" id="UP000663852"/>
    </source>
</evidence>
<organism evidence="2 3">
    <name type="scientific">Adineta ricciae</name>
    <name type="common">Rotifer</name>
    <dbReference type="NCBI Taxonomy" id="249248"/>
    <lineage>
        <taxon>Eukaryota</taxon>
        <taxon>Metazoa</taxon>
        <taxon>Spiralia</taxon>
        <taxon>Gnathifera</taxon>
        <taxon>Rotifera</taxon>
        <taxon>Eurotatoria</taxon>
        <taxon>Bdelloidea</taxon>
        <taxon>Adinetida</taxon>
        <taxon>Adinetidae</taxon>
        <taxon>Adineta</taxon>
    </lineage>
</organism>
<proteinExistence type="predicted"/>
<dbReference type="AlphaFoldDB" id="A0A813MV93"/>
<feature type="region of interest" description="Disordered" evidence="1">
    <location>
        <begin position="107"/>
        <end position="161"/>
    </location>
</feature>
<accession>A0A813MV93</accession>
<dbReference type="Proteomes" id="UP000663852">
    <property type="component" value="Unassembled WGS sequence"/>
</dbReference>
<dbReference type="EMBL" id="CAJNOJ010000002">
    <property type="protein sequence ID" value="CAF0729994.1"/>
    <property type="molecule type" value="Genomic_DNA"/>
</dbReference>
<feature type="region of interest" description="Disordered" evidence="1">
    <location>
        <begin position="1"/>
        <end position="94"/>
    </location>
</feature>
<evidence type="ECO:0000256" key="1">
    <source>
        <dbReference type="SAM" id="MobiDB-lite"/>
    </source>
</evidence>
<feature type="compositionally biased region" description="Low complexity" evidence="1">
    <location>
        <begin position="132"/>
        <end position="149"/>
    </location>
</feature>
<feature type="compositionally biased region" description="Low complexity" evidence="1">
    <location>
        <begin position="336"/>
        <end position="347"/>
    </location>
</feature>
<gene>
    <name evidence="2" type="ORF">EDS130_LOCUS1032</name>
</gene>
<protein>
    <recommendedName>
        <fullName evidence="4">Aftiphilin-like protein</fullName>
    </recommendedName>
</protein>
<dbReference type="OrthoDB" id="5917212at2759"/>
<sequence length="451" mass="49647">MSQSVVIPPVHDTSPPPFDDDVDENDTTTTIKSNEIISPILPDVVEDSNEEWKSVDDNNDTDIAQIQDDVPSTEIEKNSMNGENPHEENNTDDNWANFAAFETKAEDTVEAAPATTSNATTENDENGWASFESTTVPSSEQVVQSSSDEQTTKPIEDEDDDDFGEFSEVQVAPKPQASSLPTNTLSSEQIDSLISTCFPLEPPSPSIANENYAVPSTDLPSFTSCRNPAKQLAYLQSSLSLWNVLSNLSNDPVGIQFQWRKSNTERLFHQALGVNERFRAKNVPLTPEILQPEKVKSIVSVSNDSEDTENGNKLATESIRPHFDWKQSGLQNPLTDNDSSSLSSNVSKNEENVFDANKTLDLDFYVPTMKSPTEEEHITSPSSSQATDSPIIPQAKSAIPIKTVDLFPGSTTIISDDAKRIMDTLPNLSFMSAKALMFPVRFNANNNDELY</sequence>
<comment type="caution">
    <text evidence="2">The sequence shown here is derived from an EMBL/GenBank/DDBJ whole genome shotgun (WGS) entry which is preliminary data.</text>
</comment>